<protein>
    <recommendedName>
        <fullName evidence="1">Peptidase S24/S26A/S26B/S26C domain-containing protein</fullName>
    </recommendedName>
</protein>
<dbReference type="HOGENOM" id="CLU_1487045_0_0_7"/>
<sequence length="181" mass="20588">MAKALGCNPGWLAFGEESLVSLRKQMEDDEFFPLPYLDHPLVVHSQREKHHNCEKRARTIRWSRDFLSAFCDNGDPKENLFLYCMDGDCMEPQLRNGNMLIAQRAEGGDFTRDGIYILGSGGAIIVRRLQRQGDRVGILSDNKRYNDYEVSLSDIVGPDDDMNNESKFVLFGRVVFVGHAI</sequence>
<dbReference type="AlphaFoldDB" id="A0A0B5FJ18"/>
<dbReference type="Pfam" id="PF00717">
    <property type="entry name" value="Peptidase_S24"/>
    <property type="match status" value="1"/>
</dbReference>
<dbReference type="CDD" id="cd06529">
    <property type="entry name" value="S24_LexA-like"/>
    <property type="match status" value="1"/>
</dbReference>
<dbReference type="InterPro" id="IPR039418">
    <property type="entry name" value="LexA-like"/>
</dbReference>
<dbReference type="Proteomes" id="UP000035036">
    <property type="component" value="Plasmid pGSUB1"/>
</dbReference>
<dbReference type="KEGG" id="gsb:GSUB_16910"/>
<name>A0A0B5FJ18_9BACT</name>
<dbReference type="Gene3D" id="2.10.109.10">
    <property type="entry name" value="Umud Fragment, subunit A"/>
    <property type="match status" value="1"/>
</dbReference>
<evidence type="ECO:0000313" key="3">
    <source>
        <dbReference type="Proteomes" id="UP000035036"/>
    </source>
</evidence>
<dbReference type="InterPro" id="IPR015927">
    <property type="entry name" value="Peptidase_S24_S26A/B/C"/>
</dbReference>
<proteinExistence type="predicted"/>
<dbReference type="SUPFAM" id="SSF51306">
    <property type="entry name" value="LexA/Signal peptidase"/>
    <property type="match status" value="1"/>
</dbReference>
<keyword evidence="3" id="KW-1185">Reference proteome</keyword>
<gene>
    <name evidence="2" type="ORF">GSUB_16910</name>
</gene>
<reference evidence="2 3" key="1">
    <citation type="journal article" date="2015" name="Genome Announc.">
        <title>Genomes of Geoalkalibacter ferrihydriticus Z-0531T and Geoalkalibacter subterraneus Red1T, Two Haloalkaliphilic Metal-Reducing Deltaproteobacteria.</title>
        <authorList>
            <person name="Badalamenti J.P."/>
            <person name="Krajmalnik-Brown R."/>
            <person name="Torres C.I."/>
            <person name="Bond D.R."/>
        </authorList>
    </citation>
    <scope>NUCLEOTIDE SEQUENCE [LARGE SCALE GENOMIC DNA]</scope>
    <source>
        <strain evidence="2 3">Red1</strain>
        <plasmid evidence="3">Plasmid pGSUB1</plasmid>
    </source>
</reference>
<accession>A0A0B5FJ18</accession>
<geneLocation type="plasmid" evidence="2 3">
    <name>pGSUB1</name>
</geneLocation>
<evidence type="ECO:0000259" key="1">
    <source>
        <dbReference type="Pfam" id="PF00717"/>
    </source>
</evidence>
<feature type="domain" description="Peptidase S24/S26A/S26B/S26C" evidence="1">
    <location>
        <begin position="53"/>
        <end position="152"/>
    </location>
</feature>
<dbReference type="EMBL" id="CP010312">
    <property type="protein sequence ID" value="AJF08177.1"/>
    <property type="molecule type" value="Genomic_DNA"/>
</dbReference>
<keyword evidence="2" id="KW-0614">Plasmid</keyword>
<organism evidence="2 3">
    <name type="scientific">Geoalkalibacter subterraneus</name>
    <dbReference type="NCBI Taxonomy" id="483547"/>
    <lineage>
        <taxon>Bacteria</taxon>
        <taxon>Pseudomonadati</taxon>
        <taxon>Thermodesulfobacteriota</taxon>
        <taxon>Desulfuromonadia</taxon>
        <taxon>Desulfuromonadales</taxon>
        <taxon>Geoalkalibacteraceae</taxon>
        <taxon>Geoalkalibacter</taxon>
    </lineage>
</organism>
<dbReference type="InterPro" id="IPR036286">
    <property type="entry name" value="LexA/Signal_pep-like_sf"/>
</dbReference>
<evidence type="ECO:0000313" key="2">
    <source>
        <dbReference type="EMBL" id="AJF08177.1"/>
    </source>
</evidence>